<evidence type="ECO:0000313" key="2">
    <source>
        <dbReference type="Proteomes" id="UP001432322"/>
    </source>
</evidence>
<protein>
    <submittedName>
        <fullName evidence="1">Uncharacterized protein</fullName>
    </submittedName>
</protein>
<proteinExistence type="predicted"/>
<comment type="caution">
    <text evidence="1">The sequence shown here is derived from an EMBL/GenBank/DDBJ whole genome shotgun (WGS) entry which is preliminary data.</text>
</comment>
<keyword evidence="2" id="KW-1185">Reference proteome</keyword>
<reference evidence="1" key="1">
    <citation type="submission" date="2023-10" db="EMBL/GenBank/DDBJ databases">
        <title>Genome assembly of Pristionchus species.</title>
        <authorList>
            <person name="Yoshida K."/>
            <person name="Sommer R.J."/>
        </authorList>
    </citation>
    <scope>NUCLEOTIDE SEQUENCE</scope>
    <source>
        <strain evidence="1">RS5133</strain>
    </source>
</reference>
<dbReference type="EMBL" id="BTSY01000002">
    <property type="protein sequence ID" value="GMT15760.1"/>
    <property type="molecule type" value="Genomic_DNA"/>
</dbReference>
<sequence>MSCAMLVRRTLGRIRGRSTAVPFARRNTRLPEKECKGRLPICSSPPLVNTITAGNATGAIQKSYC</sequence>
<dbReference type="Proteomes" id="UP001432322">
    <property type="component" value="Unassembled WGS sequence"/>
</dbReference>
<accession>A0AAV5VB29</accession>
<organism evidence="1 2">
    <name type="scientific">Pristionchus fissidentatus</name>
    <dbReference type="NCBI Taxonomy" id="1538716"/>
    <lineage>
        <taxon>Eukaryota</taxon>
        <taxon>Metazoa</taxon>
        <taxon>Ecdysozoa</taxon>
        <taxon>Nematoda</taxon>
        <taxon>Chromadorea</taxon>
        <taxon>Rhabditida</taxon>
        <taxon>Rhabditina</taxon>
        <taxon>Diplogasteromorpha</taxon>
        <taxon>Diplogasteroidea</taxon>
        <taxon>Neodiplogasteridae</taxon>
        <taxon>Pristionchus</taxon>
    </lineage>
</organism>
<dbReference type="AlphaFoldDB" id="A0AAV5VB29"/>
<name>A0AAV5VB29_9BILA</name>
<gene>
    <name evidence="1" type="ORF">PFISCL1PPCAC_7057</name>
</gene>
<evidence type="ECO:0000313" key="1">
    <source>
        <dbReference type="EMBL" id="GMT15760.1"/>
    </source>
</evidence>